<dbReference type="GO" id="GO:0043386">
    <property type="term" value="P:mycotoxin biosynthetic process"/>
    <property type="evidence" value="ECO:0007669"/>
    <property type="project" value="InterPro"/>
</dbReference>
<dbReference type="OrthoDB" id="3687641at2759"/>
<dbReference type="AlphaFoldDB" id="A0A2T2ZYM7"/>
<keyword evidence="10" id="KW-1185">Reference proteome</keyword>
<gene>
    <name evidence="9" type="ORF">BD289DRAFT_375201</name>
</gene>
<comment type="subcellular location">
    <subcellularLocation>
        <location evidence="1">Membrane</location>
        <topology evidence="1">Single-pass membrane protein</topology>
    </subcellularLocation>
</comment>
<comment type="similarity">
    <text evidence="8">Belongs to the ustYa family.</text>
</comment>
<keyword evidence="2" id="KW-0812">Transmembrane</keyword>
<dbReference type="EMBL" id="KZ678558">
    <property type="protein sequence ID" value="PSR79710.1"/>
    <property type="molecule type" value="Genomic_DNA"/>
</dbReference>
<evidence type="ECO:0000256" key="6">
    <source>
        <dbReference type="ARBA" id="ARBA00023136"/>
    </source>
</evidence>
<evidence type="ECO:0000256" key="5">
    <source>
        <dbReference type="ARBA" id="ARBA00023026"/>
    </source>
</evidence>
<evidence type="ECO:0000256" key="3">
    <source>
        <dbReference type="ARBA" id="ARBA00022989"/>
    </source>
</evidence>
<keyword evidence="3" id="KW-1133">Transmembrane helix</keyword>
<keyword evidence="4" id="KW-0560">Oxidoreductase</keyword>
<dbReference type="InterPro" id="IPR021765">
    <property type="entry name" value="UstYa-like"/>
</dbReference>
<evidence type="ECO:0000313" key="10">
    <source>
        <dbReference type="Proteomes" id="UP000241462"/>
    </source>
</evidence>
<feature type="non-terminal residue" evidence="9">
    <location>
        <position position="1"/>
    </location>
</feature>
<evidence type="ECO:0000256" key="1">
    <source>
        <dbReference type="ARBA" id="ARBA00004167"/>
    </source>
</evidence>
<name>A0A2T2ZYM7_9PEZI</name>
<keyword evidence="6" id="KW-0472">Membrane</keyword>
<dbReference type="Proteomes" id="UP000241462">
    <property type="component" value="Unassembled WGS sequence"/>
</dbReference>
<keyword evidence="5" id="KW-0843">Virulence</keyword>
<protein>
    <submittedName>
        <fullName evidence="9">Uncharacterized protein</fullName>
    </submittedName>
</protein>
<evidence type="ECO:0000256" key="7">
    <source>
        <dbReference type="ARBA" id="ARBA00023180"/>
    </source>
</evidence>
<accession>A0A2T2ZYM7</accession>
<dbReference type="InParanoid" id="A0A2T2ZYM7"/>
<keyword evidence="7" id="KW-0325">Glycoprotein</keyword>
<dbReference type="Pfam" id="PF11807">
    <property type="entry name" value="UstYa"/>
    <property type="match status" value="1"/>
</dbReference>
<dbReference type="GO" id="GO:0016491">
    <property type="term" value="F:oxidoreductase activity"/>
    <property type="evidence" value="ECO:0007669"/>
    <property type="project" value="UniProtKB-KW"/>
</dbReference>
<proteinExistence type="inferred from homology"/>
<evidence type="ECO:0000313" key="9">
    <source>
        <dbReference type="EMBL" id="PSR79710.1"/>
    </source>
</evidence>
<sequence length="78" mass="8834">VHNDGCIDWLRNAAMCSADISVLAVFKWESSLPHPMSNTKRVPYRCVDWEAMMSSHADRLVSHEEVSSLVNPFLDENS</sequence>
<dbReference type="GO" id="GO:0016020">
    <property type="term" value="C:membrane"/>
    <property type="evidence" value="ECO:0007669"/>
    <property type="project" value="UniProtKB-SubCell"/>
</dbReference>
<evidence type="ECO:0000256" key="4">
    <source>
        <dbReference type="ARBA" id="ARBA00023002"/>
    </source>
</evidence>
<evidence type="ECO:0000256" key="8">
    <source>
        <dbReference type="ARBA" id="ARBA00035112"/>
    </source>
</evidence>
<evidence type="ECO:0000256" key="2">
    <source>
        <dbReference type="ARBA" id="ARBA00022692"/>
    </source>
</evidence>
<reference evidence="9 10" key="1">
    <citation type="journal article" date="2018" name="Mycol. Prog.">
        <title>Coniella lustricola, a new species from submerged detritus.</title>
        <authorList>
            <person name="Raudabaugh D.B."/>
            <person name="Iturriaga T."/>
            <person name="Carver A."/>
            <person name="Mondo S."/>
            <person name="Pangilinan J."/>
            <person name="Lipzen A."/>
            <person name="He G."/>
            <person name="Amirebrahimi M."/>
            <person name="Grigoriev I.V."/>
            <person name="Miller A.N."/>
        </authorList>
    </citation>
    <scope>NUCLEOTIDE SEQUENCE [LARGE SCALE GENOMIC DNA]</scope>
    <source>
        <strain evidence="9 10">B22-T-1</strain>
    </source>
</reference>
<organism evidence="9 10">
    <name type="scientific">Coniella lustricola</name>
    <dbReference type="NCBI Taxonomy" id="2025994"/>
    <lineage>
        <taxon>Eukaryota</taxon>
        <taxon>Fungi</taxon>
        <taxon>Dikarya</taxon>
        <taxon>Ascomycota</taxon>
        <taxon>Pezizomycotina</taxon>
        <taxon>Sordariomycetes</taxon>
        <taxon>Sordariomycetidae</taxon>
        <taxon>Diaporthales</taxon>
        <taxon>Schizoparmaceae</taxon>
        <taxon>Coniella</taxon>
    </lineage>
</organism>